<name>A0A645FVI5_9ZZZZ</name>
<comment type="caution">
    <text evidence="1">The sequence shown here is derived from an EMBL/GenBank/DDBJ whole genome shotgun (WGS) entry which is preliminary data.</text>
</comment>
<dbReference type="EMBL" id="VSSQ01065028">
    <property type="protein sequence ID" value="MPN17826.1"/>
    <property type="molecule type" value="Genomic_DNA"/>
</dbReference>
<dbReference type="AlphaFoldDB" id="A0A645FVI5"/>
<accession>A0A645FVI5</accession>
<sequence>MGILEVDADGPDVLGLERWLLADELSLVPGFAFVDGFHL</sequence>
<reference evidence="1" key="1">
    <citation type="submission" date="2019-08" db="EMBL/GenBank/DDBJ databases">
        <authorList>
            <person name="Kucharzyk K."/>
            <person name="Murdoch R.W."/>
            <person name="Higgins S."/>
            <person name="Loffler F."/>
        </authorList>
    </citation>
    <scope>NUCLEOTIDE SEQUENCE</scope>
</reference>
<protein>
    <submittedName>
        <fullName evidence="1">Uncharacterized protein</fullName>
    </submittedName>
</protein>
<organism evidence="1">
    <name type="scientific">bioreactor metagenome</name>
    <dbReference type="NCBI Taxonomy" id="1076179"/>
    <lineage>
        <taxon>unclassified sequences</taxon>
        <taxon>metagenomes</taxon>
        <taxon>ecological metagenomes</taxon>
    </lineage>
</organism>
<proteinExistence type="predicted"/>
<gene>
    <name evidence="1" type="ORF">SDC9_165181</name>
</gene>
<evidence type="ECO:0000313" key="1">
    <source>
        <dbReference type="EMBL" id="MPN17826.1"/>
    </source>
</evidence>